<name>A0ABT5R5T7_9GAMM</name>
<evidence type="ECO:0000313" key="4">
    <source>
        <dbReference type="Proteomes" id="UP001149400"/>
    </source>
</evidence>
<protein>
    <submittedName>
        <fullName evidence="3">LysM peptidoglycan-binding domain-containing protein</fullName>
    </submittedName>
</protein>
<keyword evidence="4" id="KW-1185">Reference proteome</keyword>
<dbReference type="PANTHER" id="PTHR34700:SF4">
    <property type="entry name" value="PHAGE-LIKE ELEMENT PBSX PROTEIN XKDP"/>
    <property type="match status" value="1"/>
</dbReference>
<feature type="signal peptide" evidence="1">
    <location>
        <begin position="1"/>
        <end position="20"/>
    </location>
</feature>
<feature type="domain" description="LysM" evidence="2">
    <location>
        <begin position="31"/>
        <end position="79"/>
    </location>
</feature>
<organism evidence="3 4">
    <name type="scientific">Enterovibrio gelatinilyticus</name>
    <dbReference type="NCBI Taxonomy" id="2899819"/>
    <lineage>
        <taxon>Bacteria</taxon>
        <taxon>Pseudomonadati</taxon>
        <taxon>Pseudomonadota</taxon>
        <taxon>Gammaproteobacteria</taxon>
        <taxon>Vibrionales</taxon>
        <taxon>Vibrionaceae</taxon>
        <taxon>Enterovibrio</taxon>
    </lineage>
</organism>
<dbReference type="Pfam" id="PF01476">
    <property type="entry name" value="LysM"/>
    <property type="match status" value="1"/>
</dbReference>
<dbReference type="PANTHER" id="PTHR34700">
    <property type="entry name" value="POTASSIUM BINDING PROTEIN KBP"/>
    <property type="match status" value="1"/>
</dbReference>
<dbReference type="InterPro" id="IPR036779">
    <property type="entry name" value="LysM_dom_sf"/>
</dbReference>
<feature type="chain" id="PRO_5045525909" evidence="1">
    <location>
        <begin position="21"/>
        <end position="343"/>
    </location>
</feature>
<accession>A0ABT5R5T7</accession>
<dbReference type="Gene3D" id="3.10.350.10">
    <property type="entry name" value="LysM domain"/>
    <property type="match status" value="1"/>
</dbReference>
<dbReference type="Proteomes" id="UP001149400">
    <property type="component" value="Unassembled WGS sequence"/>
</dbReference>
<proteinExistence type="predicted"/>
<dbReference type="PROSITE" id="PS51782">
    <property type="entry name" value="LYSM"/>
    <property type="match status" value="1"/>
</dbReference>
<keyword evidence="1" id="KW-0732">Signal</keyword>
<dbReference type="RefSeq" id="WP_274166347.1">
    <property type="nucleotide sequence ID" value="NZ_JAJUBC010000031.1"/>
</dbReference>
<evidence type="ECO:0000259" key="2">
    <source>
        <dbReference type="PROSITE" id="PS51782"/>
    </source>
</evidence>
<dbReference type="SUPFAM" id="SSF54106">
    <property type="entry name" value="LysM domain"/>
    <property type="match status" value="1"/>
</dbReference>
<dbReference type="InterPro" id="IPR018392">
    <property type="entry name" value="LysM"/>
</dbReference>
<sequence length="343" mass="37692">MFKKLITFCIAGLLSATAMAASIEVAKDAPSSYTVRKGDTLWDIAGIYLSNPWQWPKLWKQNPDIENPHLIYPGDVLRLNWASGKPTLSLSSGSRLVDQLPVSATSQSVFKQYLTFDTLISEAELSLAPRVLGSQEGWSYISKRTPFYIDASVETENWFVYRTVTKFERLDNEQIIRVFSLKKVAEAKLVRALDEMSEFKLVKQSQEVKPNDILLPALGEKTGNVFHPQAAPAALEGNLVGHLYGSKYVGLKQIVVVDRGAEDGVNAGHALSVQQPGATLKGTKGKMRYDSDIDNAVMAETTLPDQRVGVLLVIKSYPYFSLAMVVDAAQPLSAPMPVISVEG</sequence>
<evidence type="ECO:0000313" key="3">
    <source>
        <dbReference type="EMBL" id="MDD1795555.1"/>
    </source>
</evidence>
<dbReference type="CDD" id="cd00118">
    <property type="entry name" value="LysM"/>
    <property type="match status" value="1"/>
</dbReference>
<comment type="caution">
    <text evidence="3">The sequence shown here is derived from an EMBL/GenBank/DDBJ whole genome shotgun (WGS) entry which is preliminary data.</text>
</comment>
<dbReference type="InterPro" id="IPR052196">
    <property type="entry name" value="Bact_Kbp"/>
</dbReference>
<reference evidence="3" key="1">
    <citation type="submission" date="2021-12" db="EMBL/GenBank/DDBJ databases">
        <title>Enterovibrio ZSDZ35 sp. nov. and Enterovibrio ZSDZ42 sp. nov., isolated from coastal seawater in Qingdao.</title>
        <authorList>
            <person name="Zhang P."/>
        </authorList>
    </citation>
    <scope>NUCLEOTIDE SEQUENCE</scope>
    <source>
        <strain evidence="3">ZSDZ42</strain>
    </source>
</reference>
<evidence type="ECO:0000256" key="1">
    <source>
        <dbReference type="SAM" id="SignalP"/>
    </source>
</evidence>
<dbReference type="EMBL" id="JAJUBC010000031">
    <property type="protein sequence ID" value="MDD1795555.1"/>
    <property type="molecule type" value="Genomic_DNA"/>
</dbReference>
<dbReference type="SMART" id="SM00257">
    <property type="entry name" value="LysM"/>
    <property type="match status" value="1"/>
</dbReference>
<gene>
    <name evidence="3" type="ORF">LRP50_20725</name>
</gene>